<evidence type="ECO:0000256" key="2">
    <source>
        <dbReference type="ARBA" id="ARBA00022527"/>
    </source>
</evidence>
<dbReference type="InterPro" id="IPR012582">
    <property type="entry name" value="DNAPKcs_CC3"/>
</dbReference>
<dbReference type="InterPro" id="IPR046803">
    <property type="entry name" value="DNAPKcs_CC1-2"/>
</dbReference>
<sequence length="3673" mass="400619">MEDACLPEFCVAAIAAWDQVREHESRLQLAALTQSSRWRPHTCPGFALTQAPPSPSPSPLPLPRSQLPPDLQQRLQLNIQGMMSQQLQPDSKSPKSFSARLAITLQDPESTRTNGGSSRRSMTSPANPELRSGACTPQTVKKADFIISRTKPQSRKPIALSSDSIPSSQRMNRIPQQRRICVQHVRFPGPQAIRQPAPFIHGDSADATVLEAAPALFQSGSFNYHWLLGETHAVLKKQLKAEKKELMLVAGAIAGLASALSLCKEEEGQDVEQLAFSLLNQSIQQVNELKRYHGLRASLHLLQTQAWRFVTQIMADAQALIDRLGCMTTHQNKLLRDAAEMALESVLAQVAKEMDAHPQDHQLLHSKLMGSVTQQLISPTSSKPEKNLAMRTAGALAKATYAIHGTKGIRAMMDCLPRLDIGQEEMEDKIAFNEHTLKPDEAADPQAGQDENVDLEPVWTKFMPLWLALLMPEASSPLVGKKETIQLLYDALVRAVLDIIPVLDLSRSNELAHEDLDDTTQATDAIASAKKAASLSSLQAFLRVAHFSSQLLTSCPGHLFLPWSTTFTGACIDWSRSFPLLSGFYRLLTAALRCLDSAHRSGISPYLSPVTLQYLEQPAVPGDELAESDEDNTEGSAKQSARDLEKNAAAAVSREADALKEGLNVLQPRFQRWLGQLGGRNPVSCVEQVSNRAENSPDRSCRVAACEFIHATVLWMLGANAYRVSAALQEDDAKPTRFHKIMRCLYPVVLRLAASAEPIAQQLFHPLIMSLIHWFTRSRREAAETVALLDAVMEGLANATSAGVRDLCASAVREFLHWSFKHNLNNAVSKETKGADNHRANFNVISLLQRLFERLAQPEPYMRLGSAKAMQKCVSVFRQQTKELGRSFLLEAVRHCIKSLQQAAHDDSQLGAIAASREAIRGLTGVLSNGQEGDALFEYLMKPAADKSSLSEMGSFIAWAWSQSASPNRYVREACMWLLEHLCKYWQPDTNMDQGQAAIAAWLAADPAGNKEAVASAKRALTIPDPFPPPAEAAARQAWMQALDAAVHWMAWVVQQRAIPADDVMPDSMAEEEHAAVRILNLLGGISAANMPGPQQVEMTGLEDVLKRVTYHCLQWLRQVIEMPVLESATEALASFVLTILFQPSLLSMGQADEGTLNRMLALAQELIQAAKDKRPALLHCMRRQVEPLLVQMLQGSSNGEGQDDGQSPVLSADLMRGLQTLQQLHLPAALSLIPQQALSKLPEKMLAWTSTMHAGTAAHQRAAASKGLQLAIQLGLPPQAMLRVLLDPVAELVNDTFPASSHDLQKHSTQDRDYRRLLLQIMSGGVRAAEDTRDVSPLLEAMLPVLRELGEKEGHRYGDSLKTRLALIAAAPWKGVVLPAPEPHQTSRPSTTQSMMNLDPAPEAADKDITQKGYDLACEQASAMFAYAWSYAMEAKGQPIALRQAMMEFLLLPCLQYAPPSFASSTLPDRVKELLDIVNSKLSEWPPLRDDFQASLVAKAGAYKLLRIMYLTLPPAEIKDHILKAFGGNGVVMRRAAADIKGLVNEGSEALSNQTRQAAYACSCALVMASQQKEHFFKSLLDKPETWSQVMNVNRKLDFDEQQQTIDSPAFQRRSSIAAASQALAGPSQNATSVQATSIQQATQDSLSMPFAGQETDEMSNAALHDMLPTNEDVLDAEPAMLAVVQLVERAAELFEGGGGNEMPTWMQGLHTILGNAETPHYLRLFLIKVIIHVDRRHADRAASQATDEGPQPSAPSTFGIYQRSQMTKEVDLASSSISQAVPLHESLAGEKIPVFTWRQVASAHSSSPQVVRSNYDYIRVLASKWRSFAPIPVAAILTHLGTAVPQGTDRSSFREAVNRRALGMKLLCAGLLDKEQVTPMLADPDMQSTTRQLLHSLSIKGGQKFAEQTGEAIGVLLSRLARQSSGAADGGVVQQVWQEARRSLISIHNSGDDDRFMFALDRLSARHKPALSDLRLQVASSLARCSSLLKAVALKVMTRAAPNDPDTLWSEVMPQLPALLGCPPASVQNSALQLCKQLMQTANLTAQQVSQHILEPGIPAFQDATSPDCQLSFFELLSEAWQLHAQLQPQLRGPLLALLASPSPDLRRRALRFWHSVLPASLPGRLVSLISLATELAPTWRAKIENHWAQSSALLLMELAQAHQDSSKSIYDRPLAECNFVEYPVDTLQMGTHLSAPMFSPQWTASQSTHSLGASSSQSSQASPLTQMAPGMVVATQTYLRTSQSFSLTPLGSNTLALSGGPSGPRSPSKPSEQATLYRRPNSRPSAGFSGMLGRIRRRQELRAAQNKARSGKVTLARQYRTGELPDIQSITIQSFLAPLGIIIARDKLIAGQAFTTLAARAMADPSCTSEKGCHQKDLQAALAASLAEHPEDPQLVDCLLGVAMAGNGVPVPVQDAASAAKRAGCLHTGVLQVEESLLLDHRKNVQQKSARSRGKTPAADHPAVPAVSKDVAAWAELAGLYAELGLDHFAQAAYSGHITRCSGTKQALQAASGRCLNNAFTLYESLMRAAAGEAMELDGTKQEASMDQQLLSGQEPSAQEEDMWFRERNRCMEMLGEWDDLLTVIDEEINGDPSRLLADGADRQYLRTYMRASLFSPAARGRNQALADLCLASPEKAKLVQLLAPVESTAQTVLLQQWDRCQSVLRAGMAVFTDSWTGLSPLSVSHRLQALSILQPLTEIQEALAVLGISATAFEPCTIDGDALALLIVSWQARWPSTLHASPLATLTVIGVRDLLLGTLLPLAQRQGALQKSQALVRPGQSPWQVATGMRNGLLLGGAKNLGAQGFLDTAQDLITRHLASAEATDLEAPALQLSLRVQQAKATTNIQSWLYERLAQETSSLIQLTAQQAGSEGRHVRHRQLQALQGSAEVELALAAGHITTAQPGAQEQHLTAAVQHLLEAGHAAFSSGEAAAAGAATLQLAKLCHTLLQASDGDASRDNSLSVEATSVASAMLESQGGLAAVLVKSVLNALHHGTHDGQEAQLLVPVVMDTMHNSEGARRAWEGMWQNVPLHLLLPWAAQMLSLMDQREGASYVSALQAMAEKHKQAMFFPFRLSWEHWSQQGRTNAQHLEPLMQSEVMQQWATALSDIIFPLQRWQGWMQQLSALLREQRQGEAVQVYVDQVFPDMIGRHRGGSSNADGKTSQAVTDTVNGKVALIFKKPFDNAFGVGGTKLKKMQPLDFQKAAKPIVEKLSPQDPGKHELSTLSPWFDQFGMTAGDREAEALLMPWMPSAQAVAHGPPEMVEIVGFAKCAEVFSSKQRPMKLTVYGSDFRSYDWIAKGGEDVRIDQRIQQLFGIMNGQLQQHTGASACSLKVPTYDVVPISPMLGMVAFVPSTQPLQSLLERSTPTGLLEELFGQHTKSVYKLAKKQEPKNGKPGWPELYDALFKQAHQQDAEKAFFDLQSNLRWDVLRDSILRLAGAAAEFLLMRSTYMASLASVSICGYIAGSGDRHLGNLLLDVRTGALVPIDFGYSFGTAVQALPVPELMPFRLTRQLVGPLFPHAASSLLKDPCALALAALRAGRQTLLGVMGVFMREPLLDWQRESSVLGLQQGSSDGQDTVHSLKVGHAAMKLMGRHPAEVMVGELKPKHSKKPSWKPLQSIVWGARAIEQPAGPNGTLSCEQQADCLLRQASDPFLLFCSFAGWKPWL</sequence>
<feature type="compositionally biased region" description="Pro residues" evidence="5">
    <location>
        <begin position="52"/>
        <end position="62"/>
    </location>
</feature>
<accession>A0AAW1TEL1</accession>
<dbReference type="GO" id="GO:0006303">
    <property type="term" value="P:double-strand break repair via nonhomologous end joining"/>
    <property type="evidence" value="ECO:0007669"/>
    <property type="project" value="InterPro"/>
</dbReference>
<feature type="compositionally biased region" description="Acidic residues" evidence="5">
    <location>
        <begin position="624"/>
        <end position="633"/>
    </location>
</feature>
<dbReference type="InterPro" id="IPR045581">
    <property type="entry name" value="DNAPKcs_CC5"/>
</dbReference>
<dbReference type="PANTHER" id="PTHR11139">
    <property type="entry name" value="ATAXIA TELANGIECTASIA MUTATED ATM -RELATED"/>
    <property type="match status" value="1"/>
</dbReference>
<gene>
    <name evidence="8" type="ORF">WJX84_001490</name>
</gene>
<evidence type="ECO:0000256" key="4">
    <source>
        <dbReference type="ARBA" id="ARBA00023242"/>
    </source>
</evidence>
<dbReference type="SUPFAM" id="SSF56112">
    <property type="entry name" value="Protein kinase-like (PK-like)"/>
    <property type="match status" value="1"/>
</dbReference>
<keyword evidence="2" id="KW-0808">Transferase</keyword>
<dbReference type="PROSITE" id="PS50290">
    <property type="entry name" value="PI3_4_KINASE_3"/>
    <property type="match status" value="1"/>
</dbReference>
<feature type="compositionally biased region" description="Polar residues" evidence="5">
    <location>
        <begin position="161"/>
        <end position="173"/>
    </location>
</feature>
<feature type="domain" description="FATC" evidence="7">
    <location>
        <begin position="3641"/>
        <end position="3673"/>
    </location>
</feature>
<dbReference type="InterPro" id="IPR036940">
    <property type="entry name" value="PI3/4_kinase_cat_sf"/>
</dbReference>
<name>A0AAW1TEL1_9CHLO</name>
<evidence type="ECO:0000256" key="5">
    <source>
        <dbReference type="SAM" id="MobiDB-lite"/>
    </source>
</evidence>
<evidence type="ECO:0008006" key="10">
    <source>
        <dbReference type="Google" id="ProtNLM"/>
    </source>
</evidence>
<dbReference type="PANTHER" id="PTHR11139:SF68">
    <property type="entry name" value="DNA-DEPENDENT PROTEIN KINASE CATALYTIC SUBUNIT"/>
    <property type="match status" value="1"/>
</dbReference>
<dbReference type="SMART" id="SM01344">
    <property type="entry name" value="NUC194"/>
    <property type="match status" value="1"/>
</dbReference>
<keyword evidence="2" id="KW-0723">Serine/threonine-protein kinase</keyword>
<evidence type="ECO:0000259" key="6">
    <source>
        <dbReference type="PROSITE" id="PS50290"/>
    </source>
</evidence>
<dbReference type="InterPro" id="IPR011009">
    <property type="entry name" value="Kinase-like_dom_sf"/>
</dbReference>
<dbReference type="InterPro" id="IPR046804">
    <property type="entry name" value="DNA-PKcs_N"/>
</dbReference>
<dbReference type="Proteomes" id="UP001485043">
    <property type="component" value="Unassembled WGS sequence"/>
</dbReference>
<keyword evidence="3" id="KW-0227">DNA damage</keyword>
<reference evidence="8 9" key="1">
    <citation type="journal article" date="2024" name="Nat. Commun.">
        <title>Phylogenomics reveals the evolutionary origins of lichenization in chlorophyte algae.</title>
        <authorList>
            <person name="Puginier C."/>
            <person name="Libourel C."/>
            <person name="Otte J."/>
            <person name="Skaloud P."/>
            <person name="Haon M."/>
            <person name="Grisel S."/>
            <person name="Petersen M."/>
            <person name="Berrin J.G."/>
            <person name="Delaux P.M."/>
            <person name="Dal Grande F."/>
            <person name="Keller J."/>
        </authorList>
    </citation>
    <scope>NUCLEOTIDE SEQUENCE [LARGE SCALE GENOMIC DNA]</scope>
    <source>
        <strain evidence="8 9">SAG 2523</strain>
    </source>
</reference>
<dbReference type="InterPro" id="IPR050517">
    <property type="entry name" value="DDR_Repair_Kinase"/>
</dbReference>
<comment type="caution">
    <text evidence="8">The sequence shown here is derived from an EMBL/GenBank/DDBJ whole genome shotgun (WGS) entry which is preliminary data.</text>
</comment>
<evidence type="ECO:0000259" key="7">
    <source>
        <dbReference type="PROSITE" id="PS51190"/>
    </source>
</evidence>
<dbReference type="Pfam" id="PF20502">
    <property type="entry name" value="DNAPKcs_CC1-2"/>
    <property type="match status" value="1"/>
</dbReference>
<feature type="compositionally biased region" description="Low complexity" evidence="5">
    <location>
        <begin position="111"/>
        <end position="124"/>
    </location>
</feature>
<dbReference type="InterPro" id="IPR003152">
    <property type="entry name" value="FATC_dom"/>
</dbReference>
<dbReference type="SMART" id="SM01343">
    <property type="entry name" value="FATC"/>
    <property type="match status" value="1"/>
</dbReference>
<feature type="region of interest" description="Disordered" evidence="5">
    <location>
        <begin position="43"/>
        <end position="68"/>
    </location>
</feature>
<comment type="subcellular location">
    <subcellularLocation>
        <location evidence="1">Nucleus</location>
    </subcellularLocation>
</comment>
<feature type="region of interest" description="Disordered" evidence="5">
    <location>
        <begin position="151"/>
        <end position="173"/>
    </location>
</feature>
<dbReference type="Pfam" id="PF20500">
    <property type="entry name" value="DNA-PKcs_N"/>
    <property type="match status" value="2"/>
</dbReference>
<dbReference type="InterPro" id="IPR000403">
    <property type="entry name" value="PI3/4_kinase_cat_dom"/>
</dbReference>
<dbReference type="Pfam" id="PF08163">
    <property type="entry name" value="DNAPKcs_CC3"/>
    <property type="match status" value="1"/>
</dbReference>
<dbReference type="GO" id="GO:0004677">
    <property type="term" value="F:DNA-dependent protein kinase activity"/>
    <property type="evidence" value="ECO:0007669"/>
    <property type="project" value="InterPro"/>
</dbReference>
<protein>
    <recommendedName>
        <fullName evidence="10">Non-specific serine/threonine protein kinase</fullName>
    </recommendedName>
</protein>
<keyword evidence="2" id="KW-0418">Kinase</keyword>
<dbReference type="EMBL" id="JALJOV010000089">
    <property type="protein sequence ID" value="KAK9867397.1"/>
    <property type="molecule type" value="Genomic_DNA"/>
</dbReference>
<dbReference type="SUPFAM" id="SSF48371">
    <property type="entry name" value="ARM repeat"/>
    <property type="match status" value="2"/>
</dbReference>
<dbReference type="CDD" id="cd05172">
    <property type="entry name" value="PIKKc_DNA-PK"/>
    <property type="match status" value="1"/>
</dbReference>
<dbReference type="GO" id="GO:0005634">
    <property type="term" value="C:nucleus"/>
    <property type="evidence" value="ECO:0007669"/>
    <property type="project" value="UniProtKB-SubCell"/>
</dbReference>
<dbReference type="PROSITE" id="PS51190">
    <property type="entry name" value="FATC"/>
    <property type="match status" value="1"/>
</dbReference>
<dbReference type="InterPro" id="IPR016024">
    <property type="entry name" value="ARM-type_fold"/>
</dbReference>
<evidence type="ECO:0000256" key="3">
    <source>
        <dbReference type="ARBA" id="ARBA00022763"/>
    </source>
</evidence>
<dbReference type="Pfam" id="PF19704">
    <property type="entry name" value="DNAPKcs_CC5"/>
    <property type="match status" value="2"/>
</dbReference>
<evidence type="ECO:0000313" key="8">
    <source>
        <dbReference type="EMBL" id="KAK9867397.1"/>
    </source>
</evidence>
<dbReference type="Gene3D" id="1.10.1070.11">
    <property type="entry name" value="Phosphatidylinositol 3-/4-kinase, catalytic domain"/>
    <property type="match status" value="1"/>
</dbReference>
<dbReference type="Pfam" id="PF02260">
    <property type="entry name" value="FATC"/>
    <property type="match status" value="1"/>
</dbReference>
<dbReference type="GO" id="GO:0000723">
    <property type="term" value="P:telomere maintenance"/>
    <property type="evidence" value="ECO:0007669"/>
    <property type="project" value="TreeGrafter"/>
</dbReference>
<keyword evidence="4" id="KW-0539">Nucleus</keyword>
<organism evidence="8 9">
    <name type="scientific">Apatococcus fuscideae</name>
    <dbReference type="NCBI Taxonomy" id="2026836"/>
    <lineage>
        <taxon>Eukaryota</taxon>
        <taxon>Viridiplantae</taxon>
        <taxon>Chlorophyta</taxon>
        <taxon>core chlorophytes</taxon>
        <taxon>Trebouxiophyceae</taxon>
        <taxon>Chlorellales</taxon>
        <taxon>Chlorellaceae</taxon>
        <taxon>Apatococcus</taxon>
    </lineage>
</organism>
<feature type="domain" description="PI3K/PI4K catalytic" evidence="6">
    <location>
        <begin position="3273"/>
        <end position="3602"/>
    </location>
</feature>
<dbReference type="SMART" id="SM00146">
    <property type="entry name" value="PI3Kc"/>
    <property type="match status" value="1"/>
</dbReference>
<feature type="region of interest" description="Disordered" evidence="5">
    <location>
        <begin position="2255"/>
        <end position="2292"/>
    </location>
</feature>
<proteinExistence type="predicted"/>
<evidence type="ECO:0000313" key="9">
    <source>
        <dbReference type="Proteomes" id="UP001485043"/>
    </source>
</evidence>
<dbReference type="Pfam" id="PF00454">
    <property type="entry name" value="PI3_PI4_kinase"/>
    <property type="match status" value="1"/>
</dbReference>
<keyword evidence="9" id="KW-1185">Reference proteome</keyword>
<feature type="region of interest" description="Disordered" evidence="5">
    <location>
        <begin position="103"/>
        <end position="137"/>
    </location>
</feature>
<evidence type="ECO:0000256" key="1">
    <source>
        <dbReference type="ARBA" id="ARBA00004123"/>
    </source>
</evidence>
<feature type="region of interest" description="Disordered" evidence="5">
    <location>
        <begin position="2446"/>
        <end position="2467"/>
    </location>
</feature>
<dbReference type="Gene3D" id="3.30.1010.10">
    <property type="entry name" value="Phosphatidylinositol 3-kinase Catalytic Subunit, Chain A, domain 4"/>
    <property type="match status" value="1"/>
</dbReference>
<feature type="region of interest" description="Disordered" evidence="5">
    <location>
        <begin position="623"/>
        <end position="644"/>
    </location>
</feature>
<dbReference type="InterPro" id="IPR037706">
    <property type="entry name" value="DNA-PK_dom"/>
</dbReference>